<proteinExistence type="predicted"/>
<feature type="domain" description="F-box" evidence="2">
    <location>
        <begin position="88"/>
        <end position="143"/>
    </location>
</feature>
<dbReference type="InterPro" id="IPR001810">
    <property type="entry name" value="F-box_dom"/>
</dbReference>
<dbReference type="AlphaFoldDB" id="A0AA38UHM5"/>
<evidence type="ECO:0000259" key="2">
    <source>
        <dbReference type="Pfam" id="PF12937"/>
    </source>
</evidence>
<keyword evidence="1" id="KW-0175">Coiled coil</keyword>
<dbReference type="EMBL" id="MU806035">
    <property type="protein sequence ID" value="KAJ3841560.1"/>
    <property type="molecule type" value="Genomic_DNA"/>
</dbReference>
<evidence type="ECO:0000256" key="1">
    <source>
        <dbReference type="SAM" id="Coils"/>
    </source>
</evidence>
<dbReference type="PANTHER" id="PTHR38926:SF5">
    <property type="entry name" value="F-BOX AND LEUCINE-RICH REPEAT PROTEIN 6"/>
    <property type="match status" value="1"/>
</dbReference>
<dbReference type="Gene3D" id="3.80.10.10">
    <property type="entry name" value="Ribonuclease Inhibitor"/>
    <property type="match status" value="1"/>
</dbReference>
<evidence type="ECO:0000313" key="4">
    <source>
        <dbReference type="Proteomes" id="UP001163846"/>
    </source>
</evidence>
<comment type="caution">
    <text evidence="3">The sequence shown here is derived from an EMBL/GenBank/DDBJ whole genome shotgun (WGS) entry which is preliminary data.</text>
</comment>
<dbReference type="Pfam" id="PF12937">
    <property type="entry name" value="F-box-like"/>
    <property type="match status" value="1"/>
</dbReference>
<dbReference type="PANTHER" id="PTHR38926">
    <property type="entry name" value="F-BOX DOMAIN CONTAINING PROTEIN, EXPRESSED"/>
    <property type="match status" value="1"/>
</dbReference>
<organism evidence="3 4">
    <name type="scientific">Lentinula raphanica</name>
    <dbReference type="NCBI Taxonomy" id="153919"/>
    <lineage>
        <taxon>Eukaryota</taxon>
        <taxon>Fungi</taxon>
        <taxon>Dikarya</taxon>
        <taxon>Basidiomycota</taxon>
        <taxon>Agaricomycotina</taxon>
        <taxon>Agaricomycetes</taxon>
        <taxon>Agaricomycetidae</taxon>
        <taxon>Agaricales</taxon>
        <taxon>Marasmiineae</taxon>
        <taxon>Omphalotaceae</taxon>
        <taxon>Lentinula</taxon>
    </lineage>
</organism>
<gene>
    <name evidence="3" type="ORF">F5878DRAFT_609941</name>
</gene>
<evidence type="ECO:0000313" key="3">
    <source>
        <dbReference type="EMBL" id="KAJ3841560.1"/>
    </source>
</evidence>
<keyword evidence="4" id="KW-1185">Reference proteome</keyword>
<feature type="coiled-coil region" evidence="1">
    <location>
        <begin position="35"/>
        <end position="62"/>
    </location>
</feature>
<dbReference type="Proteomes" id="UP001163846">
    <property type="component" value="Unassembled WGS sequence"/>
</dbReference>
<dbReference type="SUPFAM" id="SSF52047">
    <property type="entry name" value="RNI-like"/>
    <property type="match status" value="1"/>
</dbReference>
<protein>
    <recommendedName>
        <fullName evidence="2">F-box domain-containing protein</fullName>
    </recommendedName>
</protein>
<sequence>MQRPSQVFYQPRTNLDFTGLYDKLRSNYGLTAHSKANVTDELTEIQTEIEDSEAELYRLQSHIAFLQSHRRHLDEYRDCLHSLISPIRKLPNELLLCIFEHACSMNHLTSGHIQSMPALAISGVCSHWRGLSRTSPQLWSRIRVYLTMMHPDHVVTDLLQYYVDLSQESPLSFEVLGEKLETLDSCQSTVCTTVGACSDRWKELTVSQPTFFKALTAHNPTHFPVLEELSISSFAFRLSGSLDRFQDAPKLHSLSISLFPLSKLPKSLFPWNQLNVLTICSYTEELKYLLEGPCNVTDLHFCEWADGWFKKTTTFPLLASSIQTMSLSVAASTQQESESLVDVIFSSMTCPNLTSLYIDRADIDDSYERIWPRSLIHDFLSRSACKLTTLSIKSIPLADSNIIDILTRLPSLLHLTIEDNMDFGGPITPQLIQSLNAFRYNGRSLIPSILAPRLRSLSLGFSTFNDTVNSALVEMVSSRQYPGGVTYDTETSKPYLRSVVFRFPHRQVVPEVNFLPLKYHEKAGLRVVIFEGACVLNI</sequence>
<accession>A0AA38UHM5</accession>
<dbReference type="Gene3D" id="1.20.1280.50">
    <property type="match status" value="1"/>
</dbReference>
<name>A0AA38UHM5_9AGAR</name>
<reference evidence="3" key="1">
    <citation type="submission" date="2022-08" db="EMBL/GenBank/DDBJ databases">
        <authorList>
            <consortium name="DOE Joint Genome Institute"/>
            <person name="Min B."/>
            <person name="Riley R."/>
            <person name="Sierra-Patev S."/>
            <person name="Naranjo-Ortiz M."/>
            <person name="Looney B."/>
            <person name="Konkel Z."/>
            <person name="Slot J.C."/>
            <person name="Sakamoto Y."/>
            <person name="Steenwyk J.L."/>
            <person name="Rokas A."/>
            <person name="Carro J."/>
            <person name="Camarero S."/>
            <person name="Ferreira P."/>
            <person name="Molpeceres G."/>
            <person name="Ruiz-Duenas F.J."/>
            <person name="Serrano A."/>
            <person name="Henrissat B."/>
            <person name="Drula E."/>
            <person name="Hughes K.W."/>
            <person name="Mata J.L."/>
            <person name="Ishikawa N.K."/>
            <person name="Vargas-Isla R."/>
            <person name="Ushijima S."/>
            <person name="Smith C.A."/>
            <person name="Ahrendt S."/>
            <person name="Andreopoulos W."/>
            <person name="He G."/>
            <person name="Labutti K."/>
            <person name="Lipzen A."/>
            <person name="Ng V."/>
            <person name="Sandor L."/>
            <person name="Barry K."/>
            <person name="Martinez A.T."/>
            <person name="Xiao Y."/>
            <person name="Gibbons J.G."/>
            <person name="Terashima K."/>
            <person name="Hibbett D.S."/>
            <person name="Grigoriev I.V."/>
        </authorList>
    </citation>
    <scope>NUCLEOTIDE SEQUENCE</scope>
    <source>
        <strain evidence="3">TFB9207</strain>
    </source>
</reference>
<dbReference type="InterPro" id="IPR032675">
    <property type="entry name" value="LRR_dom_sf"/>
</dbReference>